<proteinExistence type="predicted"/>
<gene>
    <name evidence="2" type="ORF">H5410_006428</name>
</gene>
<name>A0A9J6AAF5_SOLCO</name>
<sequence>MSIPAVPCPIYHSPFSINPKKEDIPRFFFSFIIAFMFALRWGYSKNSNFEFLEPKLAIKGNHLVLIKDHPSTSKNK</sequence>
<keyword evidence="3" id="KW-1185">Reference proteome</keyword>
<feature type="transmembrane region" description="Helical" evidence="1">
    <location>
        <begin position="24"/>
        <end position="43"/>
    </location>
</feature>
<keyword evidence="1" id="KW-0812">Transmembrane</keyword>
<dbReference type="EMBL" id="JACXVP010000002">
    <property type="protein sequence ID" value="KAG5621210.1"/>
    <property type="molecule type" value="Genomic_DNA"/>
</dbReference>
<keyword evidence="1" id="KW-1133">Transmembrane helix</keyword>
<comment type="caution">
    <text evidence="2">The sequence shown here is derived from an EMBL/GenBank/DDBJ whole genome shotgun (WGS) entry which is preliminary data.</text>
</comment>
<dbReference type="AlphaFoldDB" id="A0A9J6AAF5"/>
<evidence type="ECO:0000256" key="1">
    <source>
        <dbReference type="SAM" id="Phobius"/>
    </source>
</evidence>
<organism evidence="2 3">
    <name type="scientific">Solanum commersonii</name>
    <name type="common">Commerson's wild potato</name>
    <name type="synonym">Commerson's nightshade</name>
    <dbReference type="NCBI Taxonomy" id="4109"/>
    <lineage>
        <taxon>Eukaryota</taxon>
        <taxon>Viridiplantae</taxon>
        <taxon>Streptophyta</taxon>
        <taxon>Embryophyta</taxon>
        <taxon>Tracheophyta</taxon>
        <taxon>Spermatophyta</taxon>
        <taxon>Magnoliopsida</taxon>
        <taxon>eudicotyledons</taxon>
        <taxon>Gunneridae</taxon>
        <taxon>Pentapetalae</taxon>
        <taxon>asterids</taxon>
        <taxon>lamiids</taxon>
        <taxon>Solanales</taxon>
        <taxon>Solanaceae</taxon>
        <taxon>Solanoideae</taxon>
        <taxon>Solaneae</taxon>
        <taxon>Solanum</taxon>
    </lineage>
</organism>
<protein>
    <submittedName>
        <fullName evidence="2">Uncharacterized protein</fullName>
    </submittedName>
</protein>
<dbReference type="Proteomes" id="UP000824120">
    <property type="component" value="Chromosome 2"/>
</dbReference>
<evidence type="ECO:0000313" key="3">
    <source>
        <dbReference type="Proteomes" id="UP000824120"/>
    </source>
</evidence>
<evidence type="ECO:0000313" key="2">
    <source>
        <dbReference type="EMBL" id="KAG5621210.1"/>
    </source>
</evidence>
<keyword evidence="1" id="KW-0472">Membrane</keyword>
<accession>A0A9J6AAF5</accession>
<reference evidence="2 3" key="1">
    <citation type="submission" date="2020-09" db="EMBL/GenBank/DDBJ databases">
        <title>De no assembly of potato wild relative species, Solanum commersonii.</title>
        <authorList>
            <person name="Cho K."/>
        </authorList>
    </citation>
    <scope>NUCLEOTIDE SEQUENCE [LARGE SCALE GENOMIC DNA]</scope>
    <source>
        <strain evidence="2">LZ3.2</strain>
        <tissue evidence="2">Leaf</tissue>
    </source>
</reference>